<dbReference type="SUPFAM" id="SSF52540">
    <property type="entry name" value="P-loop containing nucleoside triphosphate hydrolases"/>
    <property type="match status" value="1"/>
</dbReference>
<dbReference type="InterPro" id="IPR003593">
    <property type="entry name" value="AAA+_ATPase"/>
</dbReference>
<dbReference type="GO" id="GO:0000731">
    <property type="term" value="P:DNA synthesis involved in DNA repair"/>
    <property type="evidence" value="ECO:0007669"/>
    <property type="project" value="TreeGrafter"/>
</dbReference>
<dbReference type="GO" id="GO:0006302">
    <property type="term" value="P:double-strand break repair"/>
    <property type="evidence" value="ECO:0007669"/>
    <property type="project" value="TreeGrafter"/>
</dbReference>
<proteinExistence type="predicted"/>
<dbReference type="Gene3D" id="3.40.50.300">
    <property type="entry name" value="P-loop containing nucleotide triphosphate hydrolases"/>
    <property type="match status" value="2"/>
</dbReference>
<organism evidence="2 3">
    <name type="scientific">Horticoccus luteus</name>
    <dbReference type="NCBI Taxonomy" id="2862869"/>
    <lineage>
        <taxon>Bacteria</taxon>
        <taxon>Pseudomonadati</taxon>
        <taxon>Verrucomicrobiota</taxon>
        <taxon>Opitutia</taxon>
        <taxon>Opitutales</taxon>
        <taxon>Opitutaceae</taxon>
        <taxon>Horticoccus</taxon>
    </lineage>
</organism>
<gene>
    <name evidence="2" type="ORF">K0B96_06305</name>
</gene>
<dbReference type="CDD" id="cd00267">
    <property type="entry name" value="ABC_ATPase"/>
    <property type="match status" value="1"/>
</dbReference>
<sequence length="330" mass="36430">MIASVHFQRFKALRDTRLNLLPFNLVIGPNGSGKTSLLQAIERLCALAKLPLATEEVAGRTDAAEVSFTFTAPHAHVEARLGCVDDLRCDLLRTSAAGPEWEALREKLRRGRNYAFDPATLALPARRAEGGELAGDGRNLAAVLAMRQERHPGWFARMEQEFLRVMPEFSALSFSTPAAEQVALEMVLAGSERGARVAADDVSQGTLVLLALLALAFDPAPPPIMCFDEVERGLHPRLLREVRDTLYRLSYPLTVNETREPVQIVATTHSPYLVDLFREHPEEIVISHKIGTRAHFERLSERKDLPGLLGEGSLGDIWFSGILGGVPEER</sequence>
<dbReference type="PANTHER" id="PTHR32182">
    <property type="entry name" value="DNA REPLICATION AND REPAIR PROTEIN RECF"/>
    <property type="match status" value="1"/>
</dbReference>
<dbReference type="PIRSF" id="PIRSF029347">
    <property type="entry name" value="RecF"/>
    <property type="match status" value="1"/>
</dbReference>
<reference evidence="2" key="1">
    <citation type="submission" date="2021-08" db="EMBL/GenBank/DDBJ databases">
        <title>Genome of a novel bacterium of the phylum Verrucomicrobia, Oleiharenicola sp. KSB-15.</title>
        <authorList>
            <person name="Chung J.-H."/>
            <person name="Ahn J.-H."/>
            <person name="Yoon Y."/>
            <person name="Kim D.-Y."/>
            <person name="An S.-H."/>
            <person name="Park I."/>
            <person name="Yeon J."/>
        </authorList>
    </citation>
    <scope>NUCLEOTIDE SEQUENCE</scope>
    <source>
        <strain evidence="2">KSB-15</strain>
    </source>
</reference>
<name>A0A8F9TYK4_9BACT</name>
<dbReference type="KEGG" id="ole:K0B96_06305"/>
<dbReference type="RefSeq" id="WP_220165093.1">
    <property type="nucleotide sequence ID" value="NZ_CP080507.1"/>
</dbReference>
<feature type="domain" description="AAA+ ATPase" evidence="1">
    <location>
        <begin position="20"/>
        <end position="300"/>
    </location>
</feature>
<dbReference type="PANTHER" id="PTHR32182:SF22">
    <property type="entry name" value="ATP-DEPENDENT ENDONUCLEASE, OLD FAMILY-RELATED"/>
    <property type="match status" value="1"/>
</dbReference>
<evidence type="ECO:0000259" key="1">
    <source>
        <dbReference type="SMART" id="SM00382"/>
    </source>
</evidence>
<dbReference type="GO" id="GO:0016887">
    <property type="term" value="F:ATP hydrolysis activity"/>
    <property type="evidence" value="ECO:0007669"/>
    <property type="project" value="InterPro"/>
</dbReference>
<dbReference type="EMBL" id="CP080507">
    <property type="protein sequence ID" value="QYM80224.1"/>
    <property type="molecule type" value="Genomic_DNA"/>
</dbReference>
<dbReference type="InterPro" id="IPR003959">
    <property type="entry name" value="ATPase_AAA_core"/>
</dbReference>
<protein>
    <submittedName>
        <fullName evidence="2">AAA family ATPase</fullName>
    </submittedName>
</protein>
<dbReference type="InterPro" id="IPR027417">
    <property type="entry name" value="P-loop_NTPase"/>
</dbReference>
<dbReference type="Proteomes" id="UP000825051">
    <property type="component" value="Chromosome"/>
</dbReference>
<dbReference type="InterPro" id="IPR014555">
    <property type="entry name" value="RecF-like"/>
</dbReference>
<dbReference type="GO" id="GO:0005524">
    <property type="term" value="F:ATP binding"/>
    <property type="evidence" value="ECO:0007669"/>
    <property type="project" value="InterPro"/>
</dbReference>
<dbReference type="AlphaFoldDB" id="A0A8F9TYK4"/>
<dbReference type="SMART" id="SM00382">
    <property type="entry name" value="AAA"/>
    <property type="match status" value="1"/>
</dbReference>
<accession>A0A8F9TYK4</accession>
<dbReference type="Pfam" id="PF13304">
    <property type="entry name" value="AAA_21"/>
    <property type="match status" value="1"/>
</dbReference>
<evidence type="ECO:0000313" key="3">
    <source>
        <dbReference type="Proteomes" id="UP000825051"/>
    </source>
</evidence>
<evidence type="ECO:0000313" key="2">
    <source>
        <dbReference type="EMBL" id="QYM80224.1"/>
    </source>
</evidence>
<keyword evidence="3" id="KW-1185">Reference proteome</keyword>